<dbReference type="Pfam" id="PF23282">
    <property type="entry name" value="WHD_ROQ1"/>
    <property type="match status" value="1"/>
</dbReference>
<dbReference type="InterPro" id="IPR035897">
    <property type="entry name" value="Toll_tir_struct_dom_sf"/>
</dbReference>
<dbReference type="InterPro" id="IPR000157">
    <property type="entry name" value="TIR_dom"/>
</dbReference>
<dbReference type="SMART" id="SM00255">
    <property type="entry name" value="TIR"/>
    <property type="match status" value="1"/>
</dbReference>
<protein>
    <submittedName>
        <fullName evidence="4">TMV resistance protein N-like isoform X2</fullName>
    </submittedName>
</protein>
<proteinExistence type="predicted"/>
<dbReference type="InterPro" id="IPR058192">
    <property type="entry name" value="WHD_ROQ1-like"/>
</dbReference>
<dbReference type="SUPFAM" id="SSF52200">
    <property type="entry name" value="Toll/Interleukin receptor TIR domain"/>
    <property type="match status" value="1"/>
</dbReference>
<gene>
    <name evidence="4" type="primary">LOC106773044</name>
</gene>
<keyword evidence="1" id="KW-0677">Repeat</keyword>
<dbReference type="SUPFAM" id="SSF52058">
    <property type="entry name" value="L domain-like"/>
    <property type="match status" value="1"/>
</dbReference>
<dbReference type="PROSITE" id="PS50104">
    <property type="entry name" value="TIR"/>
    <property type="match status" value="1"/>
</dbReference>
<reference evidence="4" key="2">
    <citation type="submission" date="2025-08" db="UniProtKB">
        <authorList>
            <consortium name="RefSeq"/>
        </authorList>
    </citation>
    <scope>IDENTIFICATION</scope>
    <source>
        <tissue evidence="4">Leaf</tissue>
    </source>
</reference>
<dbReference type="AlphaFoldDB" id="A0A3Q0FCW7"/>
<dbReference type="Proteomes" id="UP000087766">
    <property type="component" value="Chromosome 9"/>
</dbReference>
<name>A0A3Q0FCW7_VIGRR</name>
<keyword evidence="3" id="KW-1185">Reference proteome</keyword>
<evidence type="ECO:0000313" key="4">
    <source>
        <dbReference type="RefSeq" id="XP_022641915.1"/>
    </source>
</evidence>
<dbReference type="PANTHER" id="PTHR11017:SF560">
    <property type="entry name" value="RESISTANCE PROTEIN (TIR-NBS-LRR CLASS), PUTATIVE-RELATED"/>
    <property type="match status" value="1"/>
</dbReference>
<dbReference type="RefSeq" id="XP_022641915.1">
    <property type="nucleotide sequence ID" value="XM_022786194.1"/>
</dbReference>
<organism evidence="3 4">
    <name type="scientific">Vigna radiata var. radiata</name>
    <name type="common">Mung bean</name>
    <name type="synonym">Phaseolus aureus</name>
    <dbReference type="NCBI Taxonomy" id="3916"/>
    <lineage>
        <taxon>Eukaryota</taxon>
        <taxon>Viridiplantae</taxon>
        <taxon>Streptophyta</taxon>
        <taxon>Embryophyta</taxon>
        <taxon>Tracheophyta</taxon>
        <taxon>Spermatophyta</taxon>
        <taxon>Magnoliopsida</taxon>
        <taxon>eudicotyledons</taxon>
        <taxon>Gunneridae</taxon>
        <taxon>Pentapetalae</taxon>
        <taxon>rosids</taxon>
        <taxon>fabids</taxon>
        <taxon>Fabales</taxon>
        <taxon>Fabaceae</taxon>
        <taxon>Papilionoideae</taxon>
        <taxon>50 kb inversion clade</taxon>
        <taxon>NPAAA clade</taxon>
        <taxon>indigoferoid/millettioid clade</taxon>
        <taxon>Phaseoleae</taxon>
        <taxon>Vigna</taxon>
    </lineage>
</organism>
<sequence length="697" mass="79290">MDIASSSYKLSRKYDVLINFTGEDIHRKFVSHLNSVLSTVGLTTFLHHHNAVKSSHIQEPILSRCRVAIVVFTQTYSQSAWCLNQLQQIINWHETYCRHVLPVYYEIQPSDVRLQKGDFGKALKETAQQTFSRQELEHGMSRWRHALTKAANFFGWDESNHRAYATKILNGCGVDADIGIRVLIQRNLIKINKNNKFGMHPLVQEIGIKIIYENSEKDPGKNRRLWFDKDAKYVPETLQWLPVEPPSVRIAFGEPILNSEYLLKKLRWIRLHGFSSECLPNNSYEDDSTAIDLKRSLLRFLWKTPQVLRSIKVLNLSHSKYLTTTPDFTGLPSLEYLILKYCSRLSKVHQSIGSLNSLILLNLKYCTSLNNLPTEIYDLKSLRTFILSGCSKIDIKDKDIAKLESLITLIAENTAVKLVPFSIVSSKSIGYISLSGFEGLSHNLFPSIIRSWMSPIMNPISYIHFFCMDMEDNTIDIAPLLSTLANIRSVLVACDTDFQLSKQVKNILDEYFPSITESGISKQHLRCSLIGVGAYHQLFNAVNDNIYEVLANSESGEVCLPAVNDPYCLAHMGDGHSVSFIVPEDRYMKGMTLCVVYLSNPEAIEPQFTTVIVINYTKCTFQIHNHGTVISFKDEDWHDIISNLESGDNVEIFVNFGNGLVVKNTTVYLICGESKNLRKAFEPKKHGLIRFVKKVVM</sequence>
<dbReference type="Pfam" id="PF01582">
    <property type="entry name" value="TIR"/>
    <property type="match status" value="1"/>
</dbReference>
<dbReference type="GO" id="GO:0007165">
    <property type="term" value="P:signal transduction"/>
    <property type="evidence" value="ECO:0007669"/>
    <property type="project" value="InterPro"/>
</dbReference>
<dbReference type="InterPro" id="IPR044974">
    <property type="entry name" value="Disease_R_plants"/>
</dbReference>
<dbReference type="GO" id="GO:0006952">
    <property type="term" value="P:defense response"/>
    <property type="evidence" value="ECO:0007669"/>
    <property type="project" value="InterPro"/>
</dbReference>
<evidence type="ECO:0000256" key="1">
    <source>
        <dbReference type="ARBA" id="ARBA00022737"/>
    </source>
</evidence>
<dbReference type="GeneID" id="106773044"/>
<dbReference type="InterPro" id="IPR032675">
    <property type="entry name" value="LRR_dom_sf"/>
</dbReference>
<feature type="domain" description="TIR" evidence="2">
    <location>
        <begin position="12"/>
        <end position="151"/>
    </location>
</feature>
<evidence type="ECO:0000313" key="3">
    <source>
        <dbReference type="Proteomes" id="UP000087766"/>
    </source>
</evidence>
<evidence type="ECO:0000259" key="2">
    <source>
        <dbReference type="PROSITE" id="PS50104"/>
    </source>
</evidence>
<accession>A0A3Q0FCW7</accession>
<reference evidence="3" key="1">
    <citation type="journal article" date="2014" name="Nat. Commun.">
        <title>Genome sequence of mungbean and insights into evolution within Vigna species.</title>
        <authorList>
            <person name="Kang Y.J."/>
            <person name="Kim S.K."/>
            <person name="Kim M.Y."/>
            <person name="Lestari P."/>
            <person name="Kim K.H."/>
            <person name="Ha B.K."/>
            <person name="Jun T.H."/>
            <person name="Hwang W.J."/>
            <person name="Lee T."/>
            <person name="Lee J."/>
            <person name="Shim S."/>
            <person name="Yoon M.Y."/>
            <person name="Jang Y.E."/>
            <person name="Han K.S."/>
            <person name="Taeprayoon P."/>
            <person name="Yoon N."/>
            <person name="Somta P."/>
            <person name="Tanya P."/>
            <person name="Kim K.S."/>
            <person name="Gwag J.G."/>
            <person name="Moon J.K."/>
            <person name="Lee Y.H."/>
            <person name="Park B.S."/>
            <person name="Bombarely A."/>
            <person name="Doyle J.J."/>
            <person name="Jackson S.A."/>
            <person name="Schafleitner R."/>
            <person name="Srinives P."/>
            <person name="Varshney R.K."/>
            <person name="Lee S.H."/>
        </authorList>
    </citation>
    <scope>NUCLEOTIDE SEQUENCE [LARGE SCALE GENOMIC DNA]</scope>
    <source>
        <strain evidence="3">cv. VC1973A</strain>
    </source>
</reference>
<dbReference type="PANTHER" id="PTHR11017">
    <property type="entry name" value="LEUCINE-RICH REPEAT-CONTAINING PROTEIN"/>
    <property type="match status" value="1"/>
</dbReference>
<dbReference type="Gene3D" id="3.80.10.10">
    <property type="entry name" value="Ribonuclease Inhibitor"/>
    <property type="match status" value="1"/>
</dbReference>
<dbReference type="Gene3D" id="3.40.50.10140">
    <property type="entry name" value="Toll/interleukin-1 receptor homology (TIR) domain"/>
    <property type="match status" value="1"/>
</dbReference>